<dbReference type="InterPro" id="IPR001789">
    <property type="entry name" value="Sig_transdc_resp-reg_receiver"/>
</dbReference>
<evidence type="ECO:0000259" key="9">
    <source>
        <dbReference type="PROSITE" id="PS50110"/>
    </source>
</evidence>
<dbReference type="Proteomes" id="UP000035579">
    <property type="component" value="Chromosome"/>
</dbReference>
<dbReference type="SUPFAM" id="SSF55874">
    <property type="entry name" value="ATPase domain of HSP90 chaperone/DNA topoisomerase II/histidine kinase"/>
    <property type="match status" value="1"/>
</dbReference>
<dbReference type="InterPro" id="IPR035965">
    <property type="entry name" value="PAS-like_dom_sf"/>
</dbReference>
<keyword evidence="5 10" id="KW-0418">Kinase</keyword>
<dbReference type="AlphaFoldDB" id="A0AAC8Q2P1"/>
<dbReference type="InterPro" id="IPR036097">
    <property type="entry name" value="HisK_dim/P_sf"/>
</dbReference>
<dbReference type="InterPro" id="IPR003594">
    <property type="entry name" value="HATPase_dom"/>
</dbReference>
<dbReference type="Pfam" id="PF02518">
    <property type="entry name" value="HATPase_c"/>
    <property type="match status" value="1"/>
</dbReference>
<evidence type="ECO:0000313" key="10">
    <source>
        <dbReference type="EMBL" id="AKI99785.1"/>
    </source>
</evidence>
<dbReference type="EC" id="2.7.13.3" evidence="2"/>
<dbReference type="InterPro" id="IPR003661">
    <property type="entry name" value="HisK_dim/P_dom"/>
</dbReference>
<gene>
    <name evidence="10" type="ORF">AA314_01412</name>
    <name evidence="11" type="ORF">ATI61_10924</name>
</gene>
<accession>A0AAC8Q2P1</accession>
<dbReference type="InterPro" id="IPR005467">
    <property type="entry name" value="His_kinase_dom"/>
</dbReference>
<dbReference type="SUPFAM" id="SSF47384">
    <property type="entry name" value="Homodimeric domain of signal transducing histidine kinase"/>
    <property type="match status" value="1"/>
</dbReference>
<dbReference type="CDD" id="cd00082">
    <property type="entry name" value="HisKA"/>
    <property type="match status" value="1"/>
</dbReference>
<reference evidence="11 13" key="2">
    <citation type="submission" date="2018-08" db="EMBL/GenBank/DDBJ databases">
        <title>Genomic Encyclopedia of Archaeal and Bacterial Type Strains, Phase II (KMG-II): from individual species to whole genera.</title>
        <authorList>
            <person name="Goeker M."/>
        </authorList>
    </citation>
    <scope>NUCLEOTIDE SEQUENCE [LARGE SCALE GENOMIC DNA]</scope>
    <source>
        <strain evidence="11 13">DSM 2261</strain>
    </source>
</reference>
<dbReference type="SMART" id="SM00388">
    <property type="entry name" value="HisKA"/>
    <property type="match status" value="1"/>
</dbReference>
<dbReference type="PRINTS" id="PR00344">
    <property type="entry name" value="BCTRLSENSOR"/>
</dbReference>
<dbReference type="CDD" id="cd00130">
    <property type="entry name" value="PAS"/>
    <property type="match status" value="1"/>
</dbReference>
<evidence type="ECO:0000259" key="8">
    <source>
        <dbReference type="PROSITE" id="PS50109"/>
    </source>
</evidence>
<dbReference type="GO" id="GO:0000155">
    <property type="term" value="F:phosphorelay sensor kinase activity"/>
    <property type="evidence" value="ECO:0007669"/>
    <property type="project" value="InterPro"/>
</dbReference>
<dbReference type="PANTHER" id="PTHR43047">
    <property type="entry name" value="TWO-COMPONENT HISTIDINE PROTEIN KINASE"/>
    <property type="match status" value="1"/>
</dbReference>
<organism evidence="10 12">
    <name type="scientific">Archangium gephyra</name>
    <dbReference type="NCBI Taxonomy" id="48"/>
    <lineage>
        <taxon>Bacteria</taxon>
        <taxon>Pseudomonadati</taxon>
        <taxon>Myxococcota</taxon>
        <taxon>Myxococcia</taxon>
        <taxon>Myxococcales</taxon>
        <taxon>Cystobacterineae</taxon>
        <taxon>Archangiaceae</taxon>
        <taxon>Archangium</taxon>
    </lineage>
</organism>
<dbReference type="KEGG" id="age:AA314_01412"/>
<dbReference type="GO" id="GO:0005886">
    <property type="term" value="C:plasma membrane"/>
    <property type="evidence" value="ECO:0007669"/>
    <property type="project" value="TreeGrafter"/>
</dbReference>
<dbReference type="GO" id="GO:0009927">
    <property type="term" value="F:histidine phosphotransfer kinase activity"/>
    <property type="evidence" value="ECO:0007669"/>
    <property type="project" value="TreeGrafter"/>
</dbReference>
<evidence type="ECO:0000256" key="1">
    <source>
        <dbReference type="ARBA" id="ARBA00000085"/>
    </source>
</evidence>
<protein>
    <recommendedName>
        <fullName evidence="2">histidine kinase</fullName>
        <ecNumber evidence="2">2.7.13.3</ecNumber>
    </recommendedName>
</protein>
<keyword evidence="4" id="KW-0808">Transferase</keyword>
<dbReference type="Proteomes" id="UP000256345">
    <property type="component" value="Unassembled WGS sequence"/>
</dbReference>
<evidence type="ECO:0000313" key="11">
    <source>
        <dbReference type="EMBL" id="REG27689.1"/>
    </source>
</evidence>
<dbReference type="InterPro" id="IPR011006">
    <property type="entry name" value="CheY-like_superfamily"/>
</dbReference>
<dbReference type="SMART" id="SM00448">
    <property type="entry name" value="REC"/>
    <property type="match status" value="1"/>
</dbReference>
<evidence type="ECO:0000256" key="4">
    <source>
        <dbReference type="ARBA" id="ARBA00022679"/>
    </source>
</evidence>
<dbReference type="RefSeq" id="WP_053066176.1">
    <property type="nucleotide sequence ID" value="NZ_CP011509.1"/>
</dbReference>
<dbReference type="Pfam" id="PF08448">
    <property type="entry name" value="PAS_4"/>
    <property type="match status" value="1"/>
</dbReference>
<dbReference type="SMART" id="SM00387">
    <property type="entry name" value="HATPase_c"/>
    <property type="match status" value="1"/>
</dbReference>
<keyword evidence="7" id="KW-0175">Coiled coil</keyword>
<dbReference type="EMBL" id="CP011509">
    <property type="protein sequence ID" value="AKI99785.1"/>
    <property type="molecule type" value="Genomic_DNA"/>
</dbReference>
<comment type="catalytic activity">
    <reaction evidence="1">
        <text>ATP + protein L-histidine = ADP + protein N-phospho-L-histidine.</text>
        <dbReference type="EC" id="2.7.13.3"/>
    </reaction>
</comment>
<reference evidence="10 12" key="1">
    <citation type="submission" date="2015-05" db="EMBL/GenBank/DDBJ databases">
        <title>Genome assembly of Archangium gephyra DSM 2261.</title>
        <authorList>
            <person name="Sharma G."/>
            <person name="Subramanian S."/>
        </authorList>
    </citation>
    <scope>NUCLEOTIDE SEQUENCE [LARGE SCALE GENOMIC DNA]</scope>
    <source>
        <strain evidence="10 12">DSM 2261</strain>
    </source>
</reference>
<dbReference type="Gene3D" id="3.40.50.2300">
    <property type="match status" value="1"/>
</dbReference>
<dbReference type="Gene3D" id="3.30.565.10">
    <property type="entry name" value="Histidine kinase-like ATPase, C-terminal domain"/>
    <property type="match status" value="1"/>
</dbReference>
<dbReference type="InterPro" id="IPR000014">
    <property type="entry name" value="PAS"/>
</dbReference>
<dbReference type="Pfam" id="PF00072">
    <property type="entry name" value="Response_reg"/>
    <property type="match status" value="1"/>
</dbReference>
<feature type="coiled-coil region" evidence="7">
    <location>
        <begin position="29"/>
        <end position="63"/>
    </location>
</feature>
<dbReference type="SUPFAM" id="SSF55785">
    <property type="entry name" value="PYP-like sensor domain (PAS domain)"/>
    <property type="match status" value="1"/>
</dbReference>
<evidence type="ECO:0000256" key="6">
    <source>
        <dbReference type="PROSITE-ProRule" id="PRU00169"/>
    </source>
</evidence>
<dbReference type="Gene3D" id="1.10.287.130">
    <property type="match status" value="1"/>
</dbReference>
<dbReference type="InterPro" id="IPR004358">
    <property type="entry name" value="Sig_transdc_His_kin-like_C"/>
</dbReference>
<dbReference type="PANTHER" id="PTHR43047:SF72">
    <property type="entry name" value="OSMOSENSING HISTIDINE PROTEIN KINASE SLN1"/>
    <property type="match status" value="1"/>
</dbReference>
<dbReference type="EMBL" id="QUMU01000009">
    <property type="protein sequence ID" value="REG27689.1"/>
    <property type="molecule type" value="Genomic_DNA"/>
</dbReference>
<dbReference type="PROSITE" id="PS50109">
    <property type="entry name" value="HIS_KIN"/>
    <property type="match status" value="1"/>
</dbReference>
<feature type="domain" description="Histidine kinase" evidence="8">
    <location>
        <begin position="196"/>
        <end position="415"/>
    </location>
</feature>
<keyword evidence="13" id="KW-1185">Reference proteome</keyword>
<feature type="domain" description="Response regulatory" evidence="9">
    <location>
        <begin position="434"/>
        <end position="550"/>
    </location>
</feature>
<evidence type="ECO:0000256" key="7">
    <source>
        <dbReference type="SAM" id="Coils"/>
    </source>
</evidence>
<evidence type="ECO:0000256" key="3">
    <source>
        <dbReference type="ARBA" id="ARBA00022553"/>
    </source>
</evidence>
<dbReference type="CDD" id="cd00156">
    <property type="entry name" value="REC"/>
    <property type="match status" value="1"/>
</dbReference>
<dbReference type="SUPFAM" id="SSF52172">
    <property type="entry name" value="CheY-like"/>
    <property type="match status" value="1"/>
</dbReference>
<evidence type="ECO:0000256" key="5">
    <source>
        <dbReference type="ARBA" id="ARBA00022777"/>
    </source>
</evidence>
<dbReference type="InterPro" id="IPR013656">
    <property type="entry name" value="PAS_4"/>
</dbReference>
<sequence>MSEYASLSRAELARALESLDSTPLAASELKFLLRELQRHQLELEMQNRELRETQHALEESRGRYVDLYDFAPMACVSLDGRACIRELNLTGASLLRRDRPHLLGQPFIPFVEPQDLSRFLQHVRQCLLGETQSTELTLRVGKERRLVRLHSAPFDGGEPHGHLCRTALLDITELRQMQLRLSLTERLATVGTLAAGVAHEINNPLTFVLGSLQLAARRLLNPSGSGTEEMDALLKYLTDARVGAERIQNIVRDLGTFSHPDERPPAPIDVRQVLELSVKMAQGELRHRARLVREYGPVPDVLADGSRLGQVFLNLLVNAAQAIPEGHAEQHEVRLRTWAEERTVCVEVRDTGQGIPPELLGRIFDPFFTTKAVGKGIGLGLSISHGLVTALGGELGVESEVGRGSVFRVRLPMAPGRSAASPTPPRQEVLRRARLLIVDDEPLLAQTLQMLLEPRHDVTVLHDAREALEQLRNGTAYDAILCDVMMAEMTGEQFYEELSRTAPEQTFRLIFMTGGAFTQTARDFLARVPNARLLKPFHAEELDKLLAPLLR</sequence>
<evidence type="ECO:0000313" key="13">
    <source>
        <dbReference type="Proteomes" id="UP000256345"/>
    </source>
</evidence>
<evidence type="ECO:0000313" key="12">
    <source>
        <dbReference type="Proteomes" id="UP000035579"/>
    </source>
</evidence>
<keyword evidence="3 6" id="KW-0597">Phosphoprotein</keyword>
<feature type="modified residue" description="4-aspartylphosphate" evidence="6">
    <location>
        <position position="483"/>
    </location>
</feature>
<proteinExistence type="predicted"/>
<dbReference type="Pfam" id="PF00512">
    <property type="entry name" value="HisKA"/>
    <property type="match status" value="1"/>
</dbReference>
<evidence type="ECO:0000256" key="2">
    <source>
        <dbReference type="ARBA" id="ARBA00012438"/>
    </source>
</evidence>
<dbReference type="InterPro" id="IPR036890">
    <property type="entry name" value="HATPase_C_sf"/>
</dbReference>
<dbReference type="Gene3D" id="3.30.450.20">
    <property type="entry name" value="PAS domain"/>
    <property type="match status" value="1"/>
</dbReference>
<dbReference type="PROSITE" id="PS50110">
    <property type="entry name" value="RESPONSE_REGULATORY"/>
    <property type="match status" value="1"/>
</dbReference>
<name>A0AAC8Q2P1_9BACT</name>